<dbReference type="AlphaFoldDB" id="A0A246K6M2"/>
<organism evidence="1 2">
    <name type="scientific">Sphingopyxis witflariensis</name>
    <dbReference type="NCBI Taxonomy" id="173675"/>
    <lineage>
        <taxon>Bacteria</taxon>
        <taxon>Pseudomonadati</taxon>
        <taxon>Pseudomonadota</taxon>
        <taxon>Alphaproteobacteria</taxon>
        <taxon>Sphingomonadales</taxon>
        <taxon>Sphingomonadaceae</taxon>
        <taxon>Sphingopyxis</taxon>
    </lineage>
</organism>
<proteinExistence type="predicted"/>
<dbReference type="PROSITE" id="PS51257">
    <property type="entry name" value="PROKAR_LIPOPROTEIN"/>
    <property type="match status" value="1"/>
</dbReference>
<keyword evidence="2" id="KW-1185">Reference proteome</keyword>
<reference evidence="1 2" key="1">
    <citation type="journal article" date="2002" name="Int. J. Syst. Evol. Microbiol.">
        <title>Sphingopyxis witflariensis sp. nov., isolated from activated sludge.</title>
        <authorList>
            <person name="Kampfer P."/>
            <person name="Witzenberger R."/>
            <person name="Denner E.B."/>
            <person name="Busse H.J."/>
            <person name="Neef A."/>
        </authorList>
    </citation>
    <scope>NUCLEOTIDE SEQUENCE [LARGE SCALE GENOMIC DNA]</scope>
    <source>
        <strain evidence="1 2">DSM 14551</strain>
    </source>
</reference>
<sequence length="134" mass="13411">MTRSGNAGVRGAVLLALLLAGCGEAQKPDTPVAANAKSASAAASDGRIACALEGAKTYDRSCTIEEMASADGDVLVVGRGDVGFRRLLIAADGRGLVSADGAEPAKVTIVGDGLIEVAVAGDRYRLPANTGRAK</sequence>
<evidence type="ECO:0000313" key="1">
    <source>
        <dbReference type="EMBL" id="OWR01458.1"/>
    </source>
</evidence>
<dbReference type="Proteomes" id="UP000197097">
    <property type="component" value="Unassembled WGS sequence"/>
</dbReference>
<dbReference type="EMBL" id="NISJ01000001">
    <property type="protein sequence ID" value="OWR01458.1"/>
    <property type="molecule type" value="Genomic_DNA"/>
</dbReference>
<gene>
    <name evidence="1" type="ORF">CDQ91_03445</name>
</gene>
<protein>
    <recommendedName>
        <fullName evidence="3">Lipoprotein</fullName>
    </recommendedName>
</protein>
<dbReference type="RefSeq" id="WP_088471271.1">
    <property type="nucleotide sequence ID" value="NZ_NISJ01000001.1"/>
</dbReference>
<comment type="caution">
    <text evidence="1">The sequence shown here is derived from an EMBL/GenBank/DDBJ whole genome shotgun (WGS) entry which is preliminary data.</text>
</comment>
<name>A0A246K6M2_9SPHN</name>
<evidence type="ECO:0000313" key="2">
    <source>
        <dbReference type="Proteomes" id="UP000197097"/>
    </source>
</evidence>
<evidence type="ECO:0008006" key="3">
    <source>
        <dbReference type="Google" id="ProtNLM"/>
    </source>
</evidence>
<dbReference type="OrthoDB" id="5402191at2"/>
<accession>A0A246K6M2</accession>